<keyword evidence="2 6" id="KW-1003">Cell membrane</keyword>
<name>A0A5C6CAF7_9BACT</name>
<evidence type="ECO:0000256" key="5">
    <source>
        <dbReference type="ARBA" id="ARBA00023136"/>
    </source>
</evidence>
<dbReference type="EMBL" id="SJPS01000015">
    <property type="protein sequence ID" value="TWU20366.1"/>
    <property type="molecule type" value="Genomic_DNA"/>
</dbReference>
<keyword evidence="1 6" id="KW-0813">Transport</keyword>
<comment type="cofactor">
    <cofactor evidence="6">
        <name>Zn(2+)</name>
        <dbReference type="ChEBI" id="CHEBI:29105"/>
    </cofactor>
</comment>
<gene>
    <name evidence="6" type="primary">dabA</name>
    <name evidence="8" type="ORF">Pla144_49410</name>
</gene>
<dbReference type="GO" id="GO:0005886">
    <property type="term" value="C:plasma membrane"/>
    <property type="evidence" value="ECO:0007669"/>
    <property type="project" value="UniProtKB-SubCell"/>
</dbReference>
<evidence type="ECO:0000256" key="4">
    <source>
        <dbReference type="ARBA" id="ARBA00022833"/>
    </source>
</evidence>
<dbReference type="AlphaFoldDB" id="A0A5C6CAF7"/>
<comment type="caution">
    <text evidence="8">The sequence shown here is derived from an EMBL/GenBank/DDBJ whole genome shotgun (WGS) entry which is preliminary data.</text>
</comment>
<reference evidence="8 9" key="1">
    <citation type="submission" date="2019-02" db="EMBL/GenBank/DDBJ databases">
        <title>Deep-cultivation of Planctomycetes and their phenomic and genomic characterization uncovers novel biology.</title>
        <authorList>
            <person name="Wiegand S."/>
            <person name="Jogler M."/>
            <person name="Boedeker C."/>
            <person name="Pinto D."/>
            <person name="Vollmers J."/>
            <person name="Rivas-Marin E."/>
            <person name="Kohn T."/>
            <person name="Peeters S.H."/>
            <person name="Heuer A."/>
            <person name="Rast P."/>
            <person name="Oberbeckmann S."/>
            <person name="Bunk B."/>
            <person name="Jeske O."/>
            <person name="Meyerdierks A."/>
            <person name="Storesund J.E."/>
            <person name="Kallscheuer N."/>
            <person name="Luecker S."/>
            <person name="Lage O.M."/>
            <person name="Pohl T."/>
            <person name="Merkel B.J."/>
            <person name="Hornburger P."/>
            <person name="Mueller R.-W."/>
            <person name="Bruemmer F."/>
            <person name="Labrenz M."/>
            <person name="Spormann A.M."/>
            <person name="Op Den Camp H."/>
            <person name="Overmann J."/>
            <person name="Amann R."/>
            <person name="Jetten M.S.M."/>
            <person name="Mascher T."/>
            <person name="Medema M.H."/>
            <person name="Devos D.P."/>
            <person name="Kaster A.-K."/>
            <person name="Ovreas L."/>
            <person name="Rohde M."/>
            <person name="Galperin M.Y."/>
            <person name="Jogler C."/>
        </authorList>
    </citation>
    <scope>NUCLEOTIDE SEQUENCE [LARGE SCALE GENOMIC DNA]</scope>
    <source>
        <strain evidence="8 9">Pla144</strain>
    </source>
</reference>
<evidence type="ECO:0000256" key="2">
    <source>
        <dbReference type="ARBA" id="ARBA00022475"/>
    </source>
</evidence>
<keyword evidence="9" id="KW-1185">Reference proteome</keyword>
<dbReference type="Pfam" id="PF10070">
    <property type="entry name" value="DabA"/>
    <property type="match status" value="1"/>
</dbReference>
<dbReference type="OrthoDB" id="9805101at2"/>
<evidence type="ECO:0000256" key="1">
    <source>
        <dbReference type="ARBA" id="ARBA00022448"/>
    </source>
</evidence>
<dbReference type="PANTHER" id="PTHR38344">
    <property type="entry name" value="UPF0753 PROTEIN AQ_863"/>
    <property type="match status" value="1"/>
</dbReference>
<feature type="binding site" evidence="6">
    <location>
        <position position="528"/>
    </location>
    <ligand>
        <name>Zn(2+)</name>
        <dbReference type="ChEBI" id="CHEBI:29105"/>
    </ligand>
</feature>
<accession>A0A5C6CAF7</accession>
<protein>
    <recommendedName>
        <fullName evidence="6">Probable inorganic carbon transporter subunit DabA</fullName>
    </recommendedName>
</protein>
<feature type="binding site" evidence="6">
    <location>
        <position position="526"/>
    </location>
    <ligand>
        <name>Zn(2+)</name>
        <dbReference type="ChEBI" id="CHEBI:29105"/>
    </ligand>
</feature>
<dbReference type="InterPro" id="IPR018752">
    <property type="entry name" value="DabA"/>
</dbReference>
<dbReference type="PANTHER" id="PTHR38344:SF1">
    <property type="entry name" value="INORGANIC CARBON TRANSPORTER SUBUNIT DABA-RELATED"/>
    <property type="match status" value="1"/>
</dbReference>
<dbReference type="Proteomes" id="UP000318437">
    <property type="component" value="Unassembled WGS sequence"/>
</dbReference>
<sequence length="1052" mass="118196">MNVSTLDATTASTNSRTSEESLASSLKDRLNILRSAVVEAAHLLPAQGPITAFVHHNTLHALDHLTFDEAVIKGGELFSCHPYLPEQRYREKLKHGRILPEDIEAVLSEDLGDRGDEFLGFLGTRHSLQLNMLAYPLRSGPVAELRWVVAETDALSKFREETTPANRDHLIETTRRWVMRDLRNGHPPAANNIRARELVDGILEHFDKPDIEHWDESTWEDFTLHLLWFVCRDGVGNAPLQKEIHPASSRHRDVLLKATGADSDRLVHEVLIRFCAAFMDQGFGSWPLPQAGGFFESFVALYGCPYGPPSLWMRGLRAELERIQKAGLTSLESIAESLELLGVGEKEEAEFLVQTVLALRGYAGMLWQLECRGDRVARPVPPDTLFEFLAVRLILDRLAVTHVAREGIGYQGDLRGVRAAVTEHAQSCNVPSVDQRSFLIFQLAQLLGWSPETLYQLHVDNWSIVLREVEEFSSVKRRSIYHRAYERRYRLQALDAMLVHAQRLVPQAKLTQFAGSDTPAFQFITCIDDREESFRRHLEEVAPQSETLSAAGFYAVAMYYRGAADAYFTPLCPVIIKPSHYVVEHVAYSQKQKEHLHRNRRRTIGTVTQRVHLGSRTFAGGWFAALFGSLASLPLVMRILYPRATSRFRSLIGGFVQAPSATELQLERTEDPPGQSNGHIGYSTKEMADIVARILQDIGLTHNFSPLVIFCGHGSSSLNNPHESAYNCGACAGARGGPNARAIAQMANDPRVRTLLEERNLRIPLETAFVGCYHDTCDDSVAFYDLDQLPLSHRELFDEVQGLLGEARRRNAHERCRRFRSVSLTATPDAALKHVESRAEDLSQARPEYNHATNALCIVGRREWNRGLFLDRRAFLTSYDPSQDDEERTILTRILQAAIPVCAGISLEYYFSTVDSEGYGCGNKLPHNITSLLGVMTGAASDLRPGLSAQMVEIHEPVRILFVIETTPEAMLQILNKNEGIDRLVRGEWVQLATIDPYTSQIQYFVRGKFEPYTQESGELPEVASSADWYRGWRDHLGFASISPSKRAVQTQ</sequence>
<comment type="subunit">
    <text evidence="6">Forms a complex with DabB.</text>
</comment>
<evidence type="ECO:0000256" key="3">
    <source>
        <dbReference type="ARBA" id="ARBA00022723"/>
    </source>
</evidence>
<feature type="binding site" evidence="6">
    <location>
        <position position="728"/>
    </location>
    <ligand>
        <name>Zn(2+)</name>
        <dbReference type="ChEBI" id="CHEBI:29105"/>
    </ligand>
</feature>
<keyword evidence="4 6" id="KW-0862">Zinc</keyword>
<dbReference type="GO" id="GO:0008270">
    <property type="term" value="F:zinc ion binding"/>
    <property type="evidence" value="ECO:0007669"/>
    <property type="project" value="UniProtKB-UniRule"/>
</dbReference>
<feature type="region of interest" description="Disordered" evidence="7">
    <location>
        <begin position="1"/>
        <end position="20"/>
    </location>
</feature>
<evidence type="ECO:0000313" key="8">
    <source>
        <dbReference type="EMBL" id="TWU20366.1"/>
    </source>
</evidence>
<organism evidence="8 9">
    <name type="scientific">Bythopirellula polymerisocia</name>
    <dbReference type="NCBI Taxonomy" id="2528003"/>
    <lineage>
        <taxon>Bacteria</taxon>
        <taxon>Pseudomonadati</taxon>
        <taxon>Planctomycetota</taxon>
        <taxon>Planctomycetia</taxon>
        <taxon>Pirellulales</taxon>
        <taxon>Lacipirellulaceae</taxon>
        <taxon>Bythopirellula</taxon>
    </lineage>
</organism>
<comment type="subcellular location">
    <subcellularLocation>
        <location evidence="6">Cell membrane</location>
        <topology evidence="6">Peripheral membrane protein</topology>
    </subcellularLocation>
</comment>
<comment type="similarity">
    <text evidence="6">Belongs to the inorganic carbon transporter (TC 9.A.2) DabA family.</text>
</comment>
<evidence type="ECO:0000313" key="9">
    <source>
        <dbReference type="Proteomes" id="UP000318437"/>
    </source>
</evidence>
<evidence type="ECO:0000256" key="7">
    <source>
        <dbReference type="SAM" id="MobiDB-lite"/>
    </source>
</evidence>
<evidence type="ECO:0000256" key="6">
    <source>
        <dbReference type="HAMAP-Rule" id="MF_01871"/>
    </source>
</evidence>
<keyword evidence="5 6" id="KW-0472">Membrane</keyword>
<comment type="function">
    <text evidence="6">Part of an energy-coupled inorganic carbon pump.</text>
</comment>
<dbReference type="HAMAP" id="MF_01871">
    <property type="entry name" value="DabA"/>
    <property type="match status" value="1"/>
</dbReference>
<keyword evidence="3 6" id="KW-0479">Metal-binding</keyword>
<proteinExistence type="inferred from homology"/>
<feature type="binding site" evidence="6">
    <location>
        <position position="713"/>
    </location>
    <ligand>
        <name>Zn(2+)</name>
        <dbReference type="ChEBI" id="CHEBI:29105"/>
    </ligand>
</feature>